<comment type="caution">
    <text evidence="2">The sequence shown here is derived from an EMBL/GenBank/DDBJ whole genome shotgun (WGS) entry which is preliminary data.</text>
</comment>
<protein>
    <submittedName>
        <fullName evidence="2">Uncharacterized protein</fullName>
    </submittedName>
</protein>
<name>A0A4R0MQG4_9SPHI</name>
<keyword evidence="1" id="KW-1133">Transmembrane helix</keyword>
<keyword evidence="3" id="KW-1185">Reference proteome</keyword>
<gene>
    <name evidence="2" type="ORF">EZ428_21220</name>
</gene>
<keyword evidence="1" id="KW-0472">Membrane</keyword>
<sequence length="141" mass="16093">MKVKIKKLKTSETSFKAGIYLGFLISLGLTFFIYTSGNKTLELIFQLTIGTGFIGIIFNVLIMCLTSILLFLFPNLLTKYTKEKLFNLVVRTHIPLFLGIIIGLFRLINFEVSRSIIFWTLELISLTLLIYNLNKTCNNNA</sequence>
<dbReference type="EMBL" id="SJSK01000006">
    <property type="protein sequence ID" value="TCC88244.1"/>
    <property type="molecule type" value="Genomic_DNA"/>
</dbReference>
<evidence type="ECO:0000256" key="1">
    <source>
        <dbReference type="SAM" id="Phobius"/>
    </source>
</evidence>
<keyword evidence="1" id="KW-0812">Transmembrane</keyword>
<evidence type="ECO:0000313" key="3">
    <source>
        <dbReference type="Proteomes" id="UP000292884"/>
    </source>
</evidence>
<dbReference type="Proteomes" id="UP000292884">
    <property type="component" value="Unassembled WGS sequence"/>
</dbReference>
<reference evidence="2 3" key="1">
    <citation type="submission" date="2019-02" db="EMBL/GenBank/DDBJ databases">
        <title>Pedobacter sp. RP-1-13 sp. nov., isolated from Arctic soil.</title>
        <authorList>
            <person name="Dahal R.H."/>
        </authorList>
    </citation>
    <scope>NUCLEOTIDE SEQUENCE [LARGE SCALE GENOMIC DNA]</scope>
    <source>
        <strain evidence="2 3">RP-1-13</strain>
    </source>
</reference>
<feature type="transmembrane region" description="Helical" evidence="1">
    <location>
        <begin position="20"/>
        <end position="37"/>
    </location>
</feature>
<accession>A0A4R0MQG4</accession>
<feature type="transmembrane region" description="Helical" evidence="1">
    <location>
        <begin position="116"/>
        <end position="133"/>
    </location>
</feature>
<feature type="transmembrane region" description="Helical" evidence="1">
    <location>
        <begin position="85"/>
        <end position="104"/>
    </location>
</feature>
<proteinExistence type="predicted"/>
<dbReference type="AlphaFoldDB" id="A0A4R0MQG4"/>
<organism evidence="2 3">
    <name type="scientific">Pedobacter frigiditerrae</name>
    <dbReference type="NCBI Taxonomy" id="2530452"/>
    <lineage>
        <taxon>Bacteria</taxon>
        <taxon>Pseudomonadati</taxon>
        <taxon>Bacteroidota</taxon>
        <taxon>Sphingobacteriia</taxon>
        <taxon>Sphingobacteriales</taxon>
        <taxon>Sphingobacteriaceae</taxon>
        <taxon>Pedobacter</taxon>
    </lineage>
</organism>
<evidence type="ECO:0000313" key="2">
    <source>
        <dbReference type="EMBL" id="TCC88244.1"/>
    </source>
</evidence>
<feature type="transmembrane region" description="Helical" evidence="1">
    <location>
        <begin position="43"/>
        <end position="73"/>
    </location>
</feature>